<keyword evidence="5 7" id="KW-1133">Transmembrane helix</keyword>
<evidence type="ECO:0000313" key="9">
    <source>
        <dbReference type="EMBL" id="NGM22525.1"/>
    </source>
</evidence>
<reference evidence="9 10" key="1">
    <citation type="submission" date="2020-03" db="EMBL/GenBank/DDBJ databases">
        <title>Roseomonas stagni sp. nov., isolated from pond water in Japan.</title>
        <authorList>
            <person name="Furuhata K."/>
            <person name="Miyamoto H."/>
            <person name="Goto K."/>
        </authorList>
    </citation>
    <scope>NUCLEOTIDE SEQUENCE [LARGE SCALE GENOMIC DNA]</scope>
    <source>
        <strain evidence="9 10">PeD5</strain>
    </source>
</reference>
<feature type="transmembrane region" description="Helical" evidence="7">
    <location>
        <begin position="176"/>
        <end position="198"/>
    </location>
</feature>
<feature type="transmembrane region" description="Helical" evidence="7">
    <location>
        <begin position="88"/>
        <end position="107"/>
    </location>
</feature>
<dbReference type="PANTHER" id="PTHR30151:SF20">
    <property type="entry name" value="ABC TRANSPORTER PERMEASE PROTEIN HI_0355-RELATED"/>
    <property type="match status" value="1"/>
</dbReference>
<feature type="transmembrane region" description="Helical" evidence="7">
    <location>
        <begin position="58"/>
        <end position="81"/>
    </location>
</feature>
<evidence type="ECO:0000256" key="7">
    <source>
        <dbReference type="RuleBase" id="RU363032"/>
    </source>
</evidence>
<dbReference type="PANTHER" id="PTHR30151">
    <property type="entry name" value="ALKANE SULFONATE ABC TRANSPORTER-RELATED, MEMBRANE SUBUNIT"/>
    <property type="match status" value="1"/>
</dbReference>
<dbReference type="GO" id="GO:0055085">
    <property type="term" value="P:transmembrane transport"/>
    <property type="evidence" value="ECO:0007669"/>
    <property type="project" value="InterPro"/>
</dbReference>
<dbReference type="PROSITE" id="PS50928">
    <property type="entry name" value="ABC_TM1"/>
    <property type="match status" value="1"/>
</dbReference>
<keyword evidence="2 7" id="KW-0813">Transport</keyword>
<name>A0A6M1LQ33_9PROT</name>
<keyword evidence="10" id="KW-1185">Reference proteome</keyword>
<comment type="caution">
    <text evidence="9">The sequence shown here is derived from an EMBL/GenBank/DDBJ whole genome shotgun (WGS) entry which is preliminary data.</text>
</comment>
<dbReference type="InterPro" id="IPR000515">
    <property type="entry name" value="MetI-like"/>
</dbReference>
<keyword evidence="4 7" id="KW-0812">Transmembrane</keyword>
<accession>A0A6M1LQ33</accession>
<evidence type="ECO:0000256" key="3">
    <source>
        <dbReference type="ARBA" id="ARBA00022475"/>
    </source>
</evidence>
<feature type="transmembrane region" description="Helical" evidence="7">
    <location>
        <begin position="218"/>
        <end position="247"/>
    </location>
</feature>
<gene>
    <name evidence="9" type="ORF">G3576_21090</name>
</gene>
<dbReference type="GO" id="GO:0005886">
    <property type="term" value="C:plasma membrane"/>
    <property type="evidence" value="ECO:0007669"/>
    <property type="project" value="UniProtKB-SubCell"/>
</dbReference>
<evidence type="ECO:0000259" key="8">
    <source>
        <dbReference type="PROSITE" id="PS50928"/>
    </source>
</evidence>
<evidence type="ECO:0000256" key="2">
    <source>
        <dbReference type="ARBA" id="ARBA00022448"/>
    </source>
</evidence>
<dbReference type="SUPFAM" id="SSF161098">
    <property type="entry name" value="MetI-like"/>
    <property type="match status" value="1"/>
</dbReference>
<proteinExistence type="inferred from homology"/>
<evidence type="ECO:0000256" key="5">
    <source>
        <dbReference type="ARBA" id="ARBA00022989"/>
    </source>
</evidence>
<feature type="transmembrane region" description="Helical" evidence="7">
    <location>
        <begin position="113"/>
        <end position="137"/>
    </location>
</feature>
<dbReference type="RefSeq" id="WP_164696412.1">
    <property type="nucleotide sequence ID" value="NZ_JAAIKB010000009.1"/>
</dbReference>
<keyword evidence="3" id="KW-1003">Cell membrane</keyword>
<sequence>MQRKTLQVAGIALLAHLLALLAWHLVVTVGKVPAFILPSPAATFATLGNARYDWWGNTAVTAVEIMGGFAIATVLGVLFALAFTWSRLALTLLMPLLITFNMIPKVALGPLVIVWMSYGVVTNIVIAFAIAFFPILLTTLRGLRETEPELLELVGALHATRWQVFTKIQLPGSLPYLFSGMKVGSVLAVAGAIVGEFIGSEAGLGYLMLQVQVRLDTAAMMMSVLLISLIGIILYGLVSALEALVVVRDARLG</sequence>
<protein>
    <submittedName>
        <fullName evidence="9">ABC transporter permease</fullName>
    </submittedName>
</protein>
<dbReference type="Gene3D" id="1.10.3720.10">
    <property type="entry name" value="MetI-like"/>
    <property type="match status" value="1"/>
</dbReference>
<organism evidence="9 10">
    <name type="scientific">Falsiroseomonas algicola</name>
    <dbReference type="NCBI Taxonomy" id="2716930"/>
    <lineage>
        <taxon>Bacteria</taxon>
        <taxon>Pseudomonadati</taxon>
        <taxon>Pseudomonadota</taxon>
        <taxon>Alphaproteobacteria</taxon>
        <taxon>Acetobacterales</taxon>
        <taxon>Roseomonadaceae</taxon>
        <taxon>Falsiroseomonas</taxon>
    </lineage>
</organism>
<evidence type="ECO:0000313" key="10">
    <source>
        <dbReference type="Proteomes" id="UP000475385"/>
    </source>
</evidence>
<dbReference type="CDD" id="cd06261">
    <property type="entry name" value="TM_PBP2"/>
    <property type="match status" value="1"/>
</dbReference>
<comment type="similarity">
    <text evidence="7">Belongs to the binding-protein-dependent transport system permease family.</text>
</comment>
<evidence type="ECO:0000256" key="6">
    <source>
        <dbReference type="ARBA" id="ARBA00023136"/>
    </source>
</evidence>
<comment type="subcellular location">
    <subcellularLocation>
        <location evidence="1 7">Cell membrane</location>
        <topology evidence="1 7">Multi-pass membrane protein</topology>
    </subcellularLocation>
</comment>
<evidence type="ECO:0000256" key="4">
    <source>
        <dbReference type="ARBA" id="ARBA00022692"/>
    </source>
</evidence>
<feature type="domain" description="ABC transmembrane type-1" evidence="8">
    <location>
        <begin position="58"/>
        <end position="238"/>
    </location>
</feature>
<keyword evidence="6 7" id="KW-0472">Membrane</keyword>
<dbReference type="Pfam" id="PF00528">
    <property type="entry name" value="BPD_transp_1"/>
    <property type="match status" value="1"/>
</dbReference>
<dbReference type="InterPro" id="IPR035906">
    <property type="entry name" value="MetI-like_sf"/>
</dbReference>
<evidence type="ECO:0000256" key="1">
    <source>
        <dbReference type="ARBA" id="ARBA00004651"/>
    </source>
</evidence>
<dbReference type="Proteomes" id="UP000475385">
    <property type="component" value="Unassembled WGS sequence"/>
</dbReference>
<dbReference type="AlphaFoldDB" id="A0A6M1LQ33"/>
<dbReference type="EMBL" id="JAAIKB010000009">
    <property type="protein sequence ID" value="NGM22525.1"/>
    <property type="molecule type" value="Genomic_DNA"/>
</dbReference>